<dbReference type="Gene3D" id="3.40.50.720">
    <property type="entry name" value="NAD(P)-binding Rossmann-like Domain"/>
    <property type="match status" value="1"/>
</dbReference>
<comment type="pathway">
    <text evidence="1">Metabolic intermediate biosynthesis; chorismate biosynthesis; chorismate from D-erythrose 4-phosphate and phosphoenolpyruvate: step 4/7.</text>
</comment>
<dbReference type="OrthoDB" id="9792692at2"/>
<dbReference type="Proteomes" id="UP000008461">
    <property type="component" value="Chromosome"/>
</dbReference>
<reference evidence="5 6" key="1">
    <citation type="journal article" date="2011" name="Stand. Genomic Sci.">
        <title>Complete genome sequence of Haliscomenobacter hydrossis type strain (O).</title>
        <authorList>
            <consortium name="US DOE Joint Genome Institute (JGI-PGF)"/>
            <person name="Daligault H."/>
            <person name="Lapidus A."/>
            <person name="Zeytun A."/>
            <person name="Nolan M."/>
            <person name="Lucas S."/>
            <person name="Del Rio T.G."/>
            <person name="Tice H."/>
            <person name="Cheng J.F."/>
            <person name="Tapia R."/>
            <person name="Han C."/>
            <person name="Goodwin L."/>
            <person name="Pitluck S."/>
            <person name="Liolios K."/>
            <person name="Pagani I."/>
            <person name="Ivanova N."/>
            <person name="Huntemann M."/>
            <person name="Mavromatis K."/>
            <person name="Mikhailova N."/>
            <person name="Pati A."/>
            <person name="Chen A."/>
            <person name="Palaniappan K."/>
            <person name="Land M."/>
            <person name="Hauser L."/>
            <person name="Brambilla E.M."/>
            <person name="Rohde M."/>
            <person name="Verbarg S."/>
            <person name="Goker M."/>
            <person name="Bristow J."/>
            <person name="Eisen J.A."/>
            <person name="Markowitz V."/>
            <person name="Hugenholtz P."/>
            <person name="Kyrpides N.C."/>
            <person name="Klenk H.P."/>
            <person name="Woyke T."/>
        </authorList>
    </citation>
    <scope>NUCLEOTIDE SEQUENCE [LARGE SCALE GENOMIC DNA]</scope>
    <source>
        <strain evidence="6">ATCC 27775 / DSM 1100 / LMG 10767 / O</strain>
    </source>
</reference>
<feature type="domain" description="Shikimate dehydrogenase substrate binding N-terminal" evidence="4">
    <location>
        <begin position="18"/>
        <end position="100"/>
    </location>
</feature>
<dbReference type="GO" id="GO:0050661">
    <property type="term" value="F:NADP binding"/>
    <property type="evidence" value="ECO:0007669"/>
    <property type="project" value="TreeGrafter"/>
</dbReference>
<sequence length="265" mass="29580">MHWQPDPNLHSVPKLYGLIGYPLSHSFSRKYFSEKFAREHITGCQYELFPIESIERLPELLAAYPNLQGLNVTIPYKQQVIPFLSSLDEGAAAVGAVNVIKVEGTILKGYNSDVFGFQSSLQSFLQEHNTQPERALILGTGGAAKAVRFVLQLLNIPFSTVSREPQEGQMGYEEVNARIEQFPLIINTTPLGMAPKIDSCPDLAYDKLGTGHLLYDLVYNPEITEFMKHGLSRGIPVKNGLEMLYGQAEKAWEIWKTPAVLTAKK</sequence>
<keyword evidence="3" id="KW-0057">Aromatic amino acid biosynthesis</keyword>
<gene>
    <name evidence="5" type="ordered locus">Halhy_6382</name>
</gene>
<evidence type="ECO:0000313" key="5">
    <source>
        <dbReference type="EMBL" id="AEE54201.1"/>
    </source>
</evidence>
<dbReference type="SUPFAM" id="SSF53223">
    <property type="entry name" value="Aminoacid dehydrogenase-like, N-terminal domain"/>
    <property type="match status" value="1"/>
</dbReference>
<evidence type="ECO:0000259" key="4">
    <source>
        <dbReference type="Pfam" id="PF08501"/>
    </source>
</evidence>
<dbReference type="GO" id="GO:0009073">
    <property type="term" value="P:aromatic amino acid family biosynthetic process"/>
    <property type="evidence" value="ECO:0007669"/>
    <property type="project" value="UniProtKB-KW"/>
</dbReference>
<accession>F4KQ40</accession>
<keyword evidence="3" id="KW-0028">Amino-acid biosynthesis</keyword>
<dbReference type="InterPro" id="IPR013708">
    <property type="entry name" value="Shikimate_DH-bd_N"/>
</dbReference>
<reference key="2">
    <citation type="submission" date="2011-04" db="EMBL/GenBank/DDBJ databases">
        <title>Complete sequence of chromosome of Haliscomenobacter hydrossis DSM 1100.</title>
        <authorList>
            <consortium name="US DOE Joint Genome Institute (JGI-PGF)"/>
            <person name="Lucas S."/>
            <person name="Han J."/>
            <person name="Lapidus A."/>
            <person name="Bruce D."/>
            <person name="Goodwin L."/>
            <person name="Pitluck S."/>
            <person name="Peters L."/>
            <person name="Kyrpides N."/>
            <person name="Mavromatis K."/>
            <person name="Ivanova N."/>
            <person name="Ovchinnikova G."/>
            <person name="Pagani I."/>
            <person name="Daligault H."/>
            <person name="Detter J.C."/>
            <person name="Han C."/>
            <person name="Land M."/>
            <person name="Hauser L."/>
            <person name="Markowitz V."/>
            <person name="Cheng J.-F."/>
            <person name="Hugenholtz P."/>
            <person name="Woyke T."/>
            <person name="Wu D."/>
            <person name="Verbarg S."/>
            <person name="Frueling A."/>
            <person name="Brambilla E."/>
            <person name="Klenk H.-P."/>
            <person name="Eisen J.A."/>
        </authorList>
    </citation>
    <scope>NUCLEOTIDE SEQUENCE</scope>
    <source>
        <strain>DSM 1100</strain>
    </source>
</reference>
<dbReference type="RefSeq" id="WP_013768721.1">
    <property type="nucleotide sequence ID" value="NC_015510.1"/>
</dbReference>
<evidence type="ECO:0000313" key="6">
    <source>
        <dbReference type="Proteomes" id="UP000008461"/>
    </source>
</evidence>
<keyword evidence="6" id="KW-1185">Reference proteome</keyword>
<dbReference type="InterPro" id="IPR036291">
    <property type="entry name" value="NAD(P)-bd_dom_sf"/>
</dbReference>
<dbReference type="PANTHER" id="PTHR21089">
    <property type="entry name" value="SHIKIMATE DEHYDROGENASE"/>
    <property type="match status" value="1"/>
</dbReference>
<dbReference type="InterPro" id="IPR022893">
    <property type="entry name" value="Shikimate_DH_fam"/>
</dbReference>
<dbReference type="EMBL" id="CP002691">
    <property type="protein sequence ID" value="AEE54201.1"/>
    <property type="molecule type" value="Genomic_DNA"/>
</dbReference>
<dbReference type="CDD" id="cd01065">
    <property type="entry name" value="NAD_bind_Shikimate_DH"/>
    <property type="match status" value="1"/>
</dbReference>
<dbReference type="GO" id="GO:0005829">
    <property type="term" value="C:cytosol"/>
    <property type="evidence" value="ECO:0007669"/>
    <property type="project" value="TreeGrafter"/>
</dbReference>
<evidence type="ECO:0000256" key="3">
    <source>
        <dbReference type="ARBA" id="ARBA00023141"/>
    </source>
</evidence>
<dbReference type="InterPro" id="IPR046346">
    <property type="entry name" value="Aminoacid_DH-like_N_sf"/>
</dbReference>
<dbReference type="GO" id="GO:0019632">
    <property type="term" value="P:shikimate metabolic process"/>
    <property type="evidence" value="ECO:0007669"/>
    <property type="project" value="TreeGrafter"/>
</dbReference>
<name>F4KQ40_HALH1</name>
<dbReference type="SUPFAM" id="SSF51735">
    <property type="entry name" value="NAD(P)-binding Rossmann-fold domains"/>
    <property type="match status" value="1"/>
</dbReference>
<proteinExistence type="predicted"/>
<dbReference type="HOGENOM" id="CLU_044063_4_1_10"/>
<dbReference type="STRING" id="760192.Halhy_6382"/>
<dbReference type="GO" id="GO:0004764">
    <property type="term" value="F:shikimate 3-dehydrogenase (NADP+) activity"/>
    <property type="evidence" value="ECO:0007669"/>
    <property type="project" value="InterPro"/>
</dbReference>
<keyword evidence="2" id="KW-0560">Oxidoreductase</keyword>
<dbReference type="KEGG" id="hhy:Halhy_6382"/>
<dbReference type="Gene3D" id="3.40.50.10860">
    <property type="entry name" value="Leucine Dehydrogenase, chain A, domain 1"/>
    <property type="match status" value="1"/>
</dbReference>
<dbReference type="GO" id="GO:0009423">
    <property type="term" value="P:chorismate biosynthetic process"/>
    <property type="evidence" value="ECO:0007669"/>
    <property type="project" value="TreeGrafter"/>
</dbReference>
<organism evidence="5 6">
    <name type="scientific">Haliscomenobacter hydrossis (strain ATCC 27775 / DSM 1100 / LMG 10767 / O)</name>
    <dbReference type="NCBI Taxonomy" id="760192"/>
    <lineage>
        <taxon>Bacteria</taxon>
        <taxon>Pseudomonadati</taxon>
        <taxon>Bacteroidota</taxon>
        <taxon>Saprospiria</taxon>
        <taxon>Saprospirales</taxon>
        <taxon>Haliscomenobacteraceae</taxon>
        <taxon>Haliscomenobacter</taxon>
    </lineage>
</organism>
<dbReference type="PANTHER" id="PTHR21089:SF1">
    <property type="entry name" value="BIFUNCTIONAL 3-DEHYDROQUINATE DEHYDRATASE_SHIKIMATE DEHYDROGENASE, CHLOROPLASTIC"/>
    <property type="match status" value="1"/>
</dbReference>
<protein>
    <submittedName>
        <fullName evidence="5">Shikimate dehydrogenase substrate binding domain protein</fullName>
    </submittedName>
</protein>
<dbReference type="Pfam" id="PF08501">
    <property type="entry name" value="Shikimate_dh_N"/>
    <property type="match status" value="1"/>
</dbReference>
<evidence type="ECO:0000256" key="2">
    <source>
        <dbReference type="ARBA" id="ARBA00023002"/>
    </source>
</evidence>
<dbReference type="AlphaFoldDB" id="F4KQ40"/>
<evidence type="ECO:0000256" key="1">
    <source>
        <dbReference type="ARBA" id="ARBA00004871"/>
    </source>
</evidence>
<dbReference type="eggNOG" id="COG0169">
    <property type="taxonomic scope" value="Bacteria"/>
</dbReference>